<organism evidence="1">
    <name type="scientific">marine metagenome</name>
    <dbReference type="NCBI Taxonomy" id="408172"/>
    <lineage>
        <taxon>unclassified sequences</taxon>
        <taxon>metagenomes</taxon>
        <taxon>ecological metagenomes</taxon>
    </lineage>
</organism>
<evidence type="ECO:0000313" key="1">
    <source>
        <dbReference type="EMBL" id="SUZ54394.1"/>
    </source>
</evidence>
<dbReference type="EMBL" id="UINC01000385">
    <property type="protein sequence ID" value="SUZ54394.1"/>
    <property type="molecule type" value="Genomic_DNA"/>
</dbReference>
<dbReference type="AlphaFoldDB" id="A0A381NJV1"/>
<reference evidence="1" key="1">
    <citation type="submission" date="2018-05" db="EMBL/GenBank/DDBJ databases">
        <authorList>
            <person name="Lanie J.A."/>
            <person name="Ng W.-L."/>
            <person name="Kazmierczak K.M."/>
            <person name="Andrzejewski T.M."/>
            <person name="Davidsen T.M."/>
            <person name="Wayne K.J."/>
            <person name="Tettelin H."/>
            <person name="Glass J.I."/>
            <person name="Rusch D."/>
            <person name="Podicherti R."/>
            <person name="Tsui H.-C.T."/>
            <person name="Winkler M.E."/>
        </authorList>
    </citation>
    <scope>NUCLEOTIDE SEQUENCE</scope>
</reference>
<gene>
    <name evidence="1" type="ORF">METZ01_LOCUS7248</name>
</gene>
<name>A0A381NJV1_9ZZZZ</name>
<sequence length="137" mass="14428">VIGRPNAHHQRSWLPVACLLLAVVVLGAGCGADRVTDPARATTCAELVDAGRASAEQVLERLGDRTLAELEADDPSRPFGLLDPLLRPGVFASRAVDLGCGEDELADLACTAYQGLSHLARSDVARAYLAPYFAACD</sequence>
<proteinExistence type="predicted"/>
<protein>
    <submittedName>
        <fullName evidence="1">Uncharacterized protein</fullName>
    </submittedName>
</protein>
<accession>A0A381NJV1</accession>
<feature type="non-terminal residue" evidence="1">
    <location>
        <position position="1"/>
    </location>
</feature>